<comment type="caution">
    <text evidence="2">The sequence shown here is derived from an EMBL/GenBank/DDBJ whole genome shotgun (WGS) entry which is preliminary data.</text>
</comment>
<dbReference type="EMBL" id="ML996087">
    <property type="protein sequence ID" value="KAF2151858.1"/>
    <property type="molecule type" value="Genomic_DNA"/>
</dbReference>
<evidence type="ECO:0000259" key="1">
    <source>
        <dbReference type="Pfam" id="PF14612"/>
    </source>
</evidence>
<organism evidence="2 3">
    <name type="scientific">Myriangium duriaei CBS 260.36</name>
    <dbReference type="NCBI Taxonomy" id="1168546"/>
    <lineage>
        <taxon>Eukaryota</taxon>
        <taxon>Fungi</taxon>
        <taxon>Dikarya</taxon>
        <taxon>Ascomycota</taxon>
        <taxon>Pezizomycotina</taxon>
        <taxon>Dothideomycetes</taxon>
        <taxon>Dothideomycetidae</taxon>
        <taxon>Myriangiales</taxon>
        <taxon>Myriangiaceae</taxon>
        <taxon>Myriangium</taxon>
    </lineage>
</organism>
<keyword evidence="3" id="KW-1185">Reference proteome</keyword>
<gene>
    <name evidence="2" type="ORF">K461DRAFT_279369</name>
</gene>
<feature type="domain" description="INO80 complex subunit 3 N-terminal" evidence="1">
    <location>
        <begin position="77"/>
        <end position="118"/>
    </location>
</feature>
<dbReference type="OrthoDB" id="4095124at2759"/>
<dbReference type="AlphaFoldDB" id="A0A9P4MG78"/>
<reference evidence="2" key="1">
    <citation type="journal article" date="2020" name="Stud. Mycol.">
        <title>101 Dothideomycetes genomes: a test case for predicting lifestyles and emergence of pathogens.</title>
        <authorList>
            <person name="Haridas S."/>
            <person name="Albert R."/>
            <person name="Binder M."/>
            <person name="Bloem J."/>
            <person name="Labutti K."/>
            <person name="Salamov A."/>
            <person name="Andreopoulos B."/>
            <person name="Baker S."/>
            <person name="Barry K."/>
            <person name="Bills G."/>
            <person name="Bluhm B."/>
            <person name="Cannon C."/>
            <person name="Castanera R."/>
            <person name="Culley D."/>
            <person name="Daum C."/>
            <person name="Ezra D."/>
            <person name="Gonzalez J."/>
            <person name="Henrissat B."/>
            <person name="Kuo A."/>
            <person name="Liang C."/>
            <person name="Lipzen A."/>
            <person name="Lutzoni F."/>
            <person name="Magnuson J."/>
            <person name="Mondo S."/>
            <person name="Nolan M."/>
            <person name="Ohm R."/>
            <person name="Pangilinan J."/>
            <person name="Park H.-J."/>
            <person name="Ramirez L."/>
            <person name="Alfaro M."/>
            <person name="Sun H."/>
            <person name="Tritt A."/>
            <person name="Yoshinaga Y."/>
            <person name="Zwiers L.-H."/>
            <person name="Turgeon B."/>
            <person name="Goodwin S."/>
            <person name="Spatafora J."/>
            <person name="Crous P."/>
            <person name="Grigoriev I."/>
        </authorList>
    </citation>
    <scope>NUCLEOTIDE SEQUENCE</scope>
    <source>
        <strain evidence="2">CBS 260.36</strain>
    </source>
</reference>
<dbReference type="Pfam" id="PF14612">
    <property type="entry name" value="Ino80_Iec3"/>
    <property type="match status" value="1"/>
</dbReference>
<evidence type="ECO:0000313" key="2">
    <source>
        <dbReference type="EMBL" id="KAF2151858.1"/>
    </source>
</evidence>
<sequence>MNSANTVGQISRSTSTSASAAQYHLILHQFTNPVTHPSRTNRIASLFDNMSDDEIVLNVEPKSQIADSASDERPKYKSWRKKFRKMKLRFDAEMRDNTSLFKDEQKLESLARRLRESNELRYRNQSFAPHC</sequence>
<name>A0A9P4MG78_9PEZI</name>
<proteinExistence type="predicted"/>
<dbReference type="GO" id="GO:0031011">
    <property type="term" value="C:Ino80 complex"/>
    <property type="evidence" value="ECO:0007669"/>
    <property type="project" value="InterPro"/>
</dbReference>
<accession>A0A9P4MG78</accession>
<dbReference type="GO" id="GO:0006338">
    <property type="term" value="P:chromatin remodeling"/>
    <property type="evidence" value="ECO:0007669"/>
    <property type="project" value="InterPro"/>
</dbReference>
<evidence type="ECO:0000313" key="3">
    <source>
        <dbReference type="Proteomes" id="UP000799439"/>
    </source>
</evidence>
<protein>
    <recommendedName>
        <fullName evidence="1">INO80 complex subunit 3 N-terminal domain-containing protein</fullName>
    </recommendedName>
</protein>
<dbReference type="Proteomes" id="UP000799439">
    <property type="component" value="Unassembled WGS sequence"/>
</dbReference>
<dbReference type="InterPro" id="IPR032742">
    <property type="entry name" value="Iec3_N"/>
</dbReference>